<dbReference type="Gene3D" id="3.30.420.10">
    <property type="entry name" value="Ribonuclease H-like superfamily/Ribonuclease H"/>
    <property type="match status" value="1"/>
</dbReference>
<evidence type="ECO:0000256" key="14">
    <source>
        <dbReference type="ARBA" id="ARBA00048173"/>
    </source>
</evidence>
<reference evidence="17 18" key="1">
    <citation type="journal article" date="2013" name="PLoS Genet.">
        <title>The genome and development-dependent transcriptomes of Pyronema confluens: a window into fungal evolution.</title>
        <authorList>
            <person name="Traeger S."/>
            <person name="Altegoer F."/>
            <person name="Freitag M."/>
            <person name="Gabaldon T."/>
            <person name="Kempken F."/>
            <person name="Kumar A."/>
            <person name="Marcet-Houben M."/>
            <person name="Poggeler S."/>
            <person name="Stajich J.E."/>
            <person name="Nowrousian M."/>
        </authorList>
    </citation>
    <scope>NUCLEOTIDE SEQUENCE [LARGE SCALE GENOMIC DNA]</scope>
    <source>
        <strain evidence="18">CBS 100304</strain>
        <tissue evidence="17">Vegetative mycelium</tissue>
    </source>
</reference>
<dbReference type="Proteomes" id="UP000018144">
    <property type="component" value="Unassembled WGS sequence"/>
</dbReference>
<dbReference type="InterPro" id="IPR001584">
    <property type="entry name" value="Integrase_cat-core"/>
</dbReference>
<dbReference type="GO" id="GO:0004519">
    <property type="term" value="F:endonuclease activity"/>
    <property type="evidence" value="ECO:0007669"/>
    <property type="project" value="UniProtKB-KW"/>
</dbReference>
<organism evidence="17 18">
    <name type="scientific">Pyronema omphalodes (strain CBS 100304)</name>
    <name type="common">Pyronema confluens</name>
    <dbReference type="NCBI Taxonomy" id="1076935"/>
    <lineage>
        <taxon>Eukaryota</taxon>
        <taxon>Fungi</taxon>
        <taxon>Dikarya</taxon>
        <taxon>Ascomycota</taxon>
        <taxon>Pezizomycotina</taxon>
        <taxon>Pezizomycetes</taxon>
        <taxon>Pezizales</taxon>
        <taxon>Pyronemataceae</taxon>
        <taxon>Pyronema</taxon>
    </lineage>
</organism>
<keyword evidence="9" id="KW-0229">DNA integration</keyword>
<keyword evidence="18" id="KW-1185">Reference proteome</keyword>
<keyword evidence="3" id="KW-0540">Nuclease</keyword>
<dbReference type="PANTHER" id="PTHR42648:SF11">
    <property type="entry name" value="TRANSPOSON TY4-P GAG-POL POLYPROTEIN"/>
    <property type="match status" value="1"/>
</dbReference>
<keyword evidence="10" id="KW-0695">RNA-directed DNA polymerase</keyword>
<dbReference type="GO" id="GO:0003887">
    <property type="term" value="F:DNA-directed DNA polymerase activity"/>
    <property type="evidence" value="ECO:0007669"/>
    <property type="project" value="UniProtKB-KW"/>
</dbReference>
<proteinExistence type="predicted"/>
<evidence type="ECO:0000256" key="11">
    <source>
        <dbReference type="ARBA" id="ARBA00022932"/>
    </source>
</evidence>
<keyword evidence="6" id="KW-0378">Hydrolase</keyword>
<dbReference type="GO" id="GO:0003723">
    <property type="term" value="F:RNA binding"/>
    <property type="evidence" value="ECO:0007669"/>
    <property type="project" value="UniProtKB-KW"/>
</dbReference>
<evidence type="ECO:0000256" key="9">
    <source>
        <dbReference type="ARBA" id="ARBA00022908"/>
    </source>
</evidence>
<evidence type="ECO:0000256" key="2">
    <source>
        <dbReference type="ARBA" id="ARBA00022695"/>
    </source>
</evidence>
<keyword evidence="8" id="KW-0694">RNA-binding</keyword>
<gene>
    <name evidence="17" type="ORF">PCON_07517</name>
</gene>
<evidence type="ECO:0000256" key="13">
    <source>
        <dbReference type="ARBA" id="ARBA00023172"/>
    </source>
</evidence>
<dbReference type="GO" id="GO:0046872">
    <property type="term" value="F:metal ion binding"/>
    <property type="evidence" value="ECO:0007669"/>
    <property type="project" value="UniProtKB-KW"/>
</dbReference>
<dbReference type="GO" id="GO:0003964">
    <property type="term" value="F:RNA-directed DNA polymerase activity"/>
    <property type="evidence" value="ECO:0007669"/>
    <property type="project" value="UniProtKB-KW"/>
</dbReference>
<keyword evidence="2" id="KW-0548">Nucleotidyltransferase</keyword>
<keyword evidence="11" id="KW-0239">DNA-directed DNA polymerase</keyword>
<keyword evidence="13" id="KW-0233">DNA recombination</keyword>
<evidence type="ECO:0000256" key="15">
    <source>
        <dbReference type="ARBA" id="ARBA00049244"/>
    </source>
</evidence>
<keyword evidence="4" id="KW-0479">Metal-binding</keyword>
<evidence type="ECO:0000256" key="4">
    <source>
        <dbReference type="ARBA" id="ARBA00022723"/>
    </source>
</evidence>
<evidence type="ECO:0000256" key="7">
    <source>
        <dbReference type="ARBA" id="ARBA00022842"/>
    </source>
</evidence>
<dbReference type="InterPro" id="IPR039537">
    <property type="entry name" value="Retrotran_Ty1/copia-like"/>
</dbReference>
<dbReference type="STRING" id="1076935.U4L0Z6"/>
<keyword evidence="7" id="KW-0460">Magnesium</keyword>
<keyword evidence="11" id="KW-0808">Transferase</keyword>
<feature type="domain" description="Integrase catalytic" evidence="16">
    <location>
        <begin position="1"/>
        <end position="152"/>
    </location>
</feature>
<dbReference type="AlphaFoldDB" id="U4L0Z6"/>
<comment type="catalytic activity">
    <reaction evidence="14">
        <text>DNA(n) + a 2'-deoxyribonucleoside 5'-triphosphate = DNA(n+1) + diphosphate</text>
        <dbReference type="Rhea" id="RHEA:22508"/>
        <dbReference type="Rhea" id="RHEA-COMP:17339"/>
        <dbReference type="Rhea" id="RHEA-COMP:17340"/>
        <dbReference type="ChEBI" id="CHEBI:33019"/>
        <dbReference type="ChEBI" id="CHEBI:61560"/>
        <dbReference type="ChEBI" id="CHEBI:173112"/>
        <dbReference type="EC" id="2.7.7.49"/>
    </reaction>
</comment>
<evidence type="ECO:0000256" key="6">
    <source>
        <dbReference type="ARBA" id="ARBA00022801"/>
    </source>
</evidence>
<dbReference type="GO" id="GO:0032196">
    <property type="term" value="P:transposition"/>
    <property type="evidence" value="ECO:0007669"/>
    <property type="project" value="UniProtKB-KW"/>
</dbReference>
<dbReference type="PROSITE" id="PS50994">
    <property type="entry name" value="INTEGRASE"/>
    <property type="match status" value="1"/>
</dbReference>
<dbReference type="GO" id="GO:0015074">
    <property type="term" value="P:DNA integration"/>
    <property type="evidence" value="ECO:0007669"/>
    <property type="project" value="UniProtKB-KW"/>
</dbReference>
<keyword evidence="1" id="KW-0815">Transposition</keyword>
<comment type="catalytic activity">
    <reaction evidence="15">
        <text>DNA(n) + a 2'-deoxyribonucleoside 5'-triphosphate = DNA(n+1) + diphosphate</text>
        <dbReference type="Rhea" id="RHEA:22508"/>
        <dbReference type="Rhea" id="RHEA-COMP:17339"/>
        <dbReference type="Rhea" id="RHEA-COMP:17340"/>
        <dbReference type="ChEBI" id="CHEBI:33019"/>
        <dbReference type="ChEBI" id="CHEBI:61560"/>
        <dbReference type="ChEBI" id="CHEBI:173112"/>
        <dbReference type="EC" id="2.7.7.7"/>
    </reaction>
</comment>
<evidence type="ECO:0000256" key="3">
    <source>
        <dbReference type="ARBA" id="ARBA00022722"/>
    </source>
</evidence>
<dbReference type="SUPFAM" id="SSF53098">
    <property type="entry name" value="Ribonuclease H-like"/>
    <property type="match status" value="1"/>
</dbReference>
<dbReference type="GO" id="GO:0005634">
    <property type="term" value="C:nucleus"/>
    <property type="evidence" value="ECO:0007669"/>
    <property type="project" value="UniProtKB-ARBA"/>
</dbReference>
<dbReference type="eggNOG" id="KOG0017">
    <property type="taxonomic scope" value="Eukaryota"/>
</dbReference>
<protein>
    <submittedName>
        <fullName evidence="17">Similar to Retrovirus-related Pol polyprotein from transposon TNT 1-94 acc. no. P10978</fullName>
    </submittedName>
</protein>
<dbReference type="GO" id="GO:0006310">
    <property type="term" value="P:DNA recombination"/>
    <property type="evidence" value="ECO:0007669"/>
    <property type="project" value="UniProtKB-KW"/>
</dbReference>
<evidence type="ECO:0000256" key="8">
    <source>
        <dbReference type="ARBA" id="ARBA00022884"/>
    </source>
</evidence>
<dbReference type="InterPro" id="IPR036397">
    <property type="entry name" value="RNaseH_sf"/>
</dbReference>
<accession>U4L0Z6</accession>
<dbReference type="GO" id="GO:0003677">
    <property type="term" value="F:DNA binding"/>
    <property type="evidence" value="ECO:0007669"/>
    <property type="project" value="UniProtKB-KW"/>
</dbReference>
<keyword evidence="5" id="KW-0255">Endonuclease</keyword>
<evidence type="ECO:0000256" key="12">
    <source>
        <dbReference type="ARBA" id="ARBA00023125"/>
    </source>
</evidence>
<dbReference type="OrthoDB" id="4368647at2759"/>
<evidence type="ECO:0000313" key="17">
    <source>
        <dbReference type="EMBL" id="CCX07928.1"/>
    </source>
</evidence>
<keyword evidence="12" id="KW-0238">DNA-binding</keyword>
<evidence type="ECO:0000259" key="16">
    <source>
        <dbReference type="PROSITE" id="PS50994"/>
    </source>
</evidence>
<name>U4L0Z6_PYROM</name>
<dbReference type="EMBL" id="HF935383">
    <property type="protein sequence ID" value="CCX07928.1"/>
    <property type="molecule type" value="Genomic_DNA"/>
</dbReference>
<evidence type="ECO:0000256" key="5">
    <source>
        <dbReference type="ARBA" id="ARBA00022759"/>
    </source>
</evidence>
<evidence type="ECO:0000313" key="18">
    <source>
        <dbReference type="Proteomes" id="UP000018144"/>
    </source>
</evidence>
<dbReference type="GO" id="GO:0016787">
    <property type="term" value="F:hydrolase activity"/>
    <property type="evidence" value="ECO:0007669"/>
    <property type="project" value="UniProtKB-KW"/>
</dbReference>
<sequence length="199" mass="22438">MGHAPAPDVYEAQTSTVVAAYKQYLTEIERLGKVTNSDFSILRFRCDNDRGAFDNTEFRDLCTAHGTAIEFTPPYTQDKNGVAERLIGVIVQRARAMLIDAQAPVEFWAEAVNTAVYIHQRIPSKALSSKPDSDGLTESPSITPYDMLHMWGKKVYEITEKPLDNLHRFGCVAYKMIPEEQRLNKKFGERSRRCMMGGG</sequence>
<evidence type="ECO:0000256" key="10">
    <source>
        <dbReference type="ARBA" id="ARBA00022918"/>
    </source>
</evidence>
<dbReference type="InterPro" id="IPR012337">
    <property type="entry name" value="RNaseH-like_sf"/>
</dbReference>
<dbReference type="PANTHER" id="PTHR42648">
    <property type="entry name" value="TRANSPOSASE, PUTATIVE-RELATED"/>
    <property type="match status" value="1"/>
</dbReference>
<evidence type="ECO:0000256" key="1">
    <source>
        <dbReference type="ARBA" id="ARBA00022578"/>
    </source>
</evidence>